<evidence type="ECO:0000256" key="1">
    <source>
        <dbReference type="SAM" id="Phobius"/>
    </source>
</evidence>
<keyword evidence="1" id="KW-0472">Membrane</keyword>
<dbReference type="AlphaFoldDB" id="A0A224Y2P3"/>
<sequence length="85" mass="10056">MLQDSFLLKYIKLVIYLHAIASWVQIDSEIFTLIILHILLFNMPYKKKIYLQRNGWHNKRSTLSFVHTINEISGDVCGIIFNKFV</sequence>
<keyword evidence="1" id="KW-1133">Transmembrane helix</keyword>
<accession>A0A224Y2P3</accession>
<organism evidence="2">
    <name type="scientific">Panstrongylus lignarius</name>
    <dbReference type="NCBI Taxonomy" id="156445"/>
    <lineage>
        <taxon>Eukaryota</taxon>
        <taxon>Metazoa</taxon>
        <taxon>Ecdysozoa</taxon>
        <taxon>Arthropoda</taxon>
        <taxon>Hexapoda</taxon>
        <taxon>Insecta</taxon>
        <taxon>Pterygota</taxon>
        <taxon>Neoptera</taxon>
        <taxon>Paraneoptera</taxon>
        <taxon>Hemiptera</taxon>
        <taxon>Heteroptera</taxon>
        <taxon>Panheteroptera</taxon>
        <taxon>Cimicomorpha</taxon>
        <taxon>Reduviidae</taxon>
        <taxon>Triatominae</taxon>
        <taxon>Panstrongylus</taxon>
    </lineage>
</organism>
<protein>
    <submittedName>
        <fullName evidence="2">Uncharacterized protein</fullName>
    </submittedName>
</protein>
<evidence type="ECO:0000313" key="2">
    <source>
        <dbReference type="EMBL" id="JAW15360.1"/>
    </source>
</evidence>
<proteinExistence type="predicted"/>
<feature type="transmembrane region" description="Helical" evidence="1">
    <location>
        <begin position="20"/>
        <end position="41"/>
    </location>
</feature>
<dbReference type="EMBL" id="GFTR01001066">
    <property type="protein sequence ID" value="JAW15360.1"/>
    <property type="molecule type" value="Transcribed_RNA"/>
</dbReference>
<name>A0A224Y2P3_9HEMI</name>
<keyword evidence="1" id="KW-0812">Transmembrane</keyword>
<reference evidence="2" key="1">
    <citation type="journal article" date="2018" name="PLoS Negl. Trop. Dis.">
        <title>An insight into the salivary gland and fat body transcriptome of Panstrongylus lignarius (Hemiptera: Heteroptera), the main vector of Chagas disease in Peru.</title>
        <authorList>
            <person name="Nevoa J.C."/>
            <person name="Mendes M.T."/>
            <person name="da Silva M.V."/>
            <person name="Soares S.C."/>
            <person name="Oliveira C.J.F."/>
            <person name="Ribeiro J.M.C."/>
        </authorList>
    </citation>
    <scope>NUCLEOTIDE SEQUENCE</scope>
</reference>